<feature type="transmembrane region" description="Helical" evidence="6">
    <location>
        <begin position="95"/>
        <end position="117"/>
    </location>
</feature>
<keyword evidence="4 6" id="KW-1133">Transmembrane helix</keyword>
<accession>A0ABX7FH59</accession>
<feature type="transmembrane region" description="Helical" evidence="6">
    <location>
        <begin position="206"/>
        <end position="227"/>
    </location>
</feature>
<evidence type="ECO:0000256" key="2">
    <source>
        <dbReference type="ARBA" id="ARBA00007362"/>
    </source>
</evidence>
<feature type="transmembrane region" description="Helical" evidence="6">
    <location>
        <begin position="146"/>
        <end position="163"/>
    </location>
</feature>
<comment type="similarity">
    <text evidence="2">Belongs to the EamA transporter family.</text>
</comment>
<comment type="subcellular location">
    <subcellularLocation>
        <location evidence="1">Endomembrane system</location>
        <topology evidence="1">Multi-pass membrane protein</topology>
    </subcellularLocation>
</comment>
<evidence type="ECO:0000313" key="8">
    <source>
        <dbReference type="EMBL" id="QRG65190.1"/>
    </source>
</evidence>
<evidence type="ECO:0000256" key="6">
    <source>
        <dbReference type="SAM" id="Phobius"/>
    </source>
</evidence>
<proteinExistence type="inferred from homology"/>
<feature type="domain" description="EamA" evidence="7">
    <location>
        <begin position="5"/>
        <end position="135"/>
    </location>
</feature>
<feature type="transmembrane region" description="Helical" evidence="6">
    <location>
        <begin position="34"/>
        <end position="53"/>
    </location>
</feature>
<name>A0ABX7FH59_BRECH</name>
<evidence type="ECO:0000256" key="3">
    <source>
        <dbReference type="ARBA" id="ARBA00022692"/>
    </source>
</evidence>
<feature type="transmembrane region" description="Helical" evidence="6">
    <location>
        <begin position="261"/>
        <end position="282"/>
    </location>
</feature>
<evidence type="ECO:0000313" key="9">
    <source>
        <dbReference type="Proteomes" id="UP000596248"/>
    </source>
</evidence>
<dbReference type="PANTHER" id="PTHR32322">
    <property type="entry name" value="INNER MEMBRANE TRANSPORTER"/>
    <property type="match status" value="1"/>
</dbReference>
<dbReference type="SUPFAM" id="SSF103481">
    <property type="entry name" value="Multidrug resistance efflux transporter EmrE"/>
    <property type="match status" value="2"/>
</dbReference>
<reference evidence="8 9" key="1">
    <citation type="submission" date="2021-01" db="EMBL/GenBank/DDBJ databases">
        <title>Identification of strong promoters based on the transcriptome of Brevibacillus choshinensis.</title>
        <authorList>
            <person name="Yao D."/>
            <person name="Zhang K."/>
            <person name="Wu J."/>
        </authorList>
    </citation>
    <scope>NUCLEOTIDE SEQUENCE [LARGE SCALE GENOMIC DNA]</scope>
    <source>
        <strain evidence="8 9">HPD31-SP3</strain>
    </source>
</reference>
<dbReference type="RefSeq" id="WP_203254708.1">
    <property type="nucleotide sequence ID" value="NZ_CP069127.1"/>
</dbReference>
<dbReference type="Proteomes" id="UP000596248">
    <property type="component" value="Chromosome"/>
</dbReference>
<evidence type="ECO:0000256" key="4">
    <source>
        <dbReference type="ARBA" id="ARBA00022989"/>
    </source>
</evidence>
<dbReference type="Pfam" id="PF00892">
    <property type="entry name" value="EamA"/>
    <property type="match status" value="2"/>
</dbReference>
<dbReference type="InterPro" id="IPR000620">
    <property type="entry name" value="EamA_dom"/>
</dbReference>
<organism evidence="8 9">
    <name type="scientific">Brevibacillus choshinensis</name>
    <dbReference type="NCBI Taxonomy" id="54911"/>
    <lineage>
        <taxon>Bacteria</taxon>
        <taxon>Bacillati</taxon>
        <taxon>Bacillota</taxon>
        <taxon>Bacilli</taxon>
        <taxon>Bacillales</taxon>
        <taxon>Paenibacillaceae</taxon>
        <taxon>Brevibacillus</taxon>
    </lineage>
</organism>
<feature type="transmembrane region" description="Helical" evidence="6">
    <location>
        <begin position="65"/>
        <end position="89"/>
    </location>
</feature>
<feature type="transmembrane region" description="Helical" evidence="6">
    <location>
        <begin position="175"/>
        <end position="194"/>
    </location>
</feature>
<evidence type="ECO:0000256" key="1">
    <source>
        <dbReference type="ARBA" id="ARBA00004127"/>
    </source>
</evidence>
<evidence type="ECO:0000256" key="5">
    <source>
        <dbReference type="ARBA" id="ARBA00023136"/>
    </source>
</evidence>
<feature type="transmembrane region" description="Helical" evidence="6">
    <location>
        <begin position="122"/>
        <end position="140"/>
    </location>
</feature>
<gene>
    <name evidence="8" type="ORF">JNE38_16215</name>
</gene>
<dbReference type="PANTHER" id="PTHR32322:SF2">
    <property type="entry name" value="EAMA DOMAIN-CONTAINING PROTEIN"/>
    <property type="match status" value="1"/>
</dbReference>
<keyword evidence="5 6" id="KW-0472">Membrane</keyword>
<keyword evidence="3 6" id="KW-0812">Transmembrane</keyword>
<sequence length="301" mass="32751">MHKLKYACLIVVTTFLMGIAFPVGKIGLAYAPPFLLMGIRFVVAGGLLALLCAKRQQPQSLKQWLQSIVIGLLQSAGVMGCVFFSMRWITSSESAILTSTSPLIVILLGTFVSGAVYQMRQWFGVVIGLVGVAVAVGFHLGLQPGTFISIAGAVIFATATLLIKRWAPNFDRYVLAAYQMLAGGLALLMMSMVTEQPFFTVTAGSVTVVLWLSIMCSIVQFSLWFYLLHRGDPAKTSSFLFLVPLFGVLTSWLLLGERIEWYVGAGGLLIGTGIFLVNWEGARLGAITTRRMALHSKMVKE</sequence>
<dbReference type="InterPro" id="IPR037185">
    <property type="entry name" value="EmrE-like"/>
</dbReference>
<keyword evidence="9" id="KW-1185">Reference proteome</keyword>
<dbReference type="InterPro" id="IPR050638">
    <property type="entry name" value="AA-Vitamin_Transporters"/>
</dbReference>
<dbReference type="EMBL" id="CP069127">
    <property type="protein sequence ID" value="QRG65190.1"/>
    <property type="molecule type" value="Genomic_DNA"/>
</dbReference>
<protein>
    <submittedName>
        <fullName evidence="8">EamA family transporter</fullName>
    </submittedName>
</protein>
<feature type="transmembrane region" description="Helical" evidence="6">
    <location>
        <begin position="239"/>
        <end position="255"/>
    </location>
</feature>
<feature type="domain" description="EamA" evidence="7">
    <location>
        <begin position="145"/>
        <end position="278"/>
    </location>
</feature>
<evidence type="ECO:0000259" key="7">
    <source>
        <dbReference type="Pfam" id="PF00892"/>
    </source>
</evidence>
<feature type="transmembrane region" description="Helical" evidence="6">
    <location>
        <begin position="7"/>
        <end position="28"/>
    </location>
</feature>